<dbReference type="Proteomes" id="UP000887116">
    <property type="component" value="Unassembled WGS sequence"/>
</dbReference>
<dbReference type="EMBL" id="BMAO01028494">
    <property type="protein sequence ID" value="GFR25107.1"/>
    <property type="molecule type" value="Genomic_DNA"/>
</dbReference>
<sequence length="129" mass="15038">MNTIQDNENEDGIAVETRHVARPPPPITIENVQRSAEFLKKLQDLTKQDMKGRVIGKGLRVYPETPDAYYAIRKFIDQNKMESFTYELGQEKDLKAVIRGMLSNTPPQENNRRPTAPWHHRQRVSRHDE</sequence>
<organism evidence="2 3">
    <name type="scientific">Trichonephila clavata</name>
    <name type="common">Joro spider</name>
    <name type="synonym">Nephila clavata</name>
    <dbReference type="NCBI Taxonomy" id="2740835"/>
    <lineage>
        <taxon>Eukaryota</taxon>
        <taxon>Metazoa</taxon>
        <taxon>Ecdysozoa</taxon>
        <taxon>Arthropoda</taxon>
        <taxon>Chelicerata</taxon>
        <taxon>Arachnida</taxon>
        <taxon>Araneae</taxon>
        <taxon>Araneomorphae</taxon>
        <taxon>Entelegynae</taxon>
        <taxon>Araneoidea</taxon>
        <taxon>Nephilidae</taxon>
        <taxon>Trichonephila</taxon>
    </lineage>
</organism>
<feature type="compositionally biased region" description="Basic residues" evidence="1">
    <location>
        <begin position="118"/>
        <end position="129"/>
    </location>
</feature>
<proteinExistence type="predicted"/>
<feature type="region of interest" description="Disordered" evidence="1">
    <location>
        <begin position="1"/>
        <end position="27"/>
    </location>
</feature>
<comment type="caution">
    <text evidence="2">The sequence shown here is derived from an EMBL/GenBank/DDBJ whole genome shotgun (WGS) entry which is preliminary data.</text>
</comment>
<feature type="region of interest" description="Disordered" evidence="1">
    <location>
        <begin position="101"/>
        <end position="129"/>
    </location>
</feature>
<reference evidence="2" key="1">
    <citation type="submission" date="2020-07" db="EMBL/GenBank/DDBJ databases">
        <title>Multicomponent nature underlies the extraordinary mechanical properties of spider dragline silk.</title>
        <authorList>
            <person name="Kono N."/>
            <person name="Nakamura H."/>
            <person name="Mori M."/>
            <person name="Yoshida Y."/>
            <person name="Ohtoshi R."/>
            <person name="Malay A.D."/>
            <person name="Moran D.A.P."/>
            <person name="Tomita M."/>
            <person name="Numata K."/>
            <person name="Arakawa K."/>
        </authorList>
    </citation>
    <scope>NUCLEOTIDE SEQUENCE</scope>
</reference>
<evidence type="ECO:0000313" key="2">
    <source>
        <dbReference type="EMBL" id="GFR25107.1"/>
    </source>
</evidence>
<name>A0A8X6LY92_TRICU</name>
<gene>
    <name evidence="2" type="ORF">TNCT_624911</name>
</gene>
<evidence type="ECO:0000313" key="3">
    <source>
        <dbReference type="Proteomes" id="UP000887116"/>
    </source>
</evidence>
<keyword evidence="3" id="KW-1185">Reference proteome</keyword>
<evidence type="ECO:0000256" key="1">
    <source>
        <dbReference type="SAM" id="MobiDB-lite"/>
    </source>
</evidence>
<protein>
    <submittedName>
        <fullName evidence="2">Uncharacterized protein</fullName>
    </submittedName>
</protein>
<dbReference type="AlphaFoldDB" id="A0A8X6LY92"/>
<dbReference type="OrthoDB" id="6379801at2759"/>
<accession>A0A8X6LY92</accession>